<evidence type="ECO:0000313" key="9">
    <source>
        <dbReference type="Proteomes" id="UP001303115"/>
    </source>
</evidence>
<feature type="transmembrane region" description="Helical" evidence="6">
    <location>
        <begin position="345"/>
        <end position="366"/>
    </location>
</feature>
<evidence type="ECO:0000256" key="2">
    <source>
        <dbReference type="ARBA" id="ARBA00022692"/>
    </source>
</evidence>
<evidence type="ECO:0000256" key="6">
    <source>
        <dbReference type="SAM" id="Phobius"/>
    </source>
</evidence>
<feature type="transmembrane region" description="Helical" evidence="6">
    <location>
        <begin position="461"/>
        <end position="483"/>
    </location>
</feature>
<keyword evidence="2 6" id="KW-0812">Transmembrane</keyword>
<proteinExistence type="predicted"/>
<dbReference type="PANTHER" id="PTHR23502">
    <property type="entry name" value="MAJOR FACILITATOR SUPERFAMILY"/>
    <property type="match status" value="1"/>
</dbReference>
<protein>
    <submittedName>
        <fullName evidence="8">MFS general substrate transporter</fullName>
    </submittedName>
</protein>
<dbReference type="AlphaFoldDB" id="A0AAN6P8Z5"/>
<dbReference type="Gene3D" id="1.20.1250.20">
    <property type="entry name" value="MFS general substrate transporter like domains"/>
    <property type="match status" value="1"/>
</dbReference>
<feature type="compositionally biased region" description="Basic and acidic residues" evidence="5">
    <location>
        <begin position="11"/>
        <end position="20"/>
    </location>
</feature>
<evidence type="ECO:0000313" key="8">
    <source>
        <dbReference type="EMBL" id="KAK4033939.1"/>
    </source>
</evidence>
<evidence type="ECO:0000259" key="7">
    <source>
        <dbReference type="PROSITE" id="PS50850"/>
    </source>
</evidence>
<keyword evidence="3 6" id="KW-1133">Transmembrane helix</keyword>
<comment type="subcellular location">
    <subcellularLocation>
        <location evidence="1">Membrane</location>
        <topology evidence="1">Multi-pass membrane protein</topology>
    </subcellularLocation>
</comment>
<evidence type="ECO:0000256" key="5">
    <source>
        <dbReference type="SAM" id="MobiDB-lite"/>
    </source>
</evidence>
<evidence type="ECO:0000256" key="4">
    <source>
        <dbReference type="ARBA" id="ARBA00023136"/>
    </source>
</evidence>
<dbReference type="InterPro" id="IPR011701">
    <property type="entry name" value="MFS"/>
</dbReference>
<name>A0AAN6P8Z5_9PEZI</name>
<keyword evidence="4 6" id="KW-0472">Membrane</keyword>
<dbReference type="SUPFAM" id="SSF103473">
    <property type="entry name" value="MFS general substrate transporter"/>
    <property type="match status" value="1"/>
</dbReference>
<feature type="transmembrane region" description="Helical" evidence="6">
    <location>
        <begin position="60"/>
        <end position="87"/>
    </location>
</feature>
<feature type="transmembrane region" description="Helical" evidence="6">
    <location>
        <begin position="495"/>
        <end position="514"/>
    </location>
</feature>
<dbReference type="PROSITE" id="PS50850">
    <property type="entry name" value="MFS"/>
    <property type="match status" value="1"/>
</dbReference>
<organism evidence="8 9">
    <name type="scientific">Parachaetomium inaequale</name>
    <dbReference type="NCBI Taxonomy" id="2588326"/>
    <lineage>
        <taxon>Eukaryota</taxon>
        <taxon>Fungi</taxon>
        <taxon>Dikarya</taxon>
        <taxon>Ascomycota</taxon>
        <taxon>Pezizomycotina</taxon>
        <taxon>Sordariomycetes</taxon>
        <taxon>Sordariomycetidae</taxon>
        <taxon>Sordariales</taxon>
        <taxon>Chaetomiaceae</taxon>
        <taxon>Parachaetomium</taxon>
    </lineage>
</organism>
<dbReference type="EMBL" id="MU854502">
    <property type="protein sequence ID" value="KAK4033939.1"/>
    <property type="molecule type" value="Genomic_DNA"/>
</dbReference>
<evidence type="ECO:0000256" key="3">
    <source>
        <dbReference type="ARBA" id="ARBA00022989"/>
    </source>
</evidence>
<gene>
    <name evidence="8" type="ORF">C8A01DRAFT_49563</name>
</gene>
<dbReference type="PANTHER" id="PTHR23502:SF164">
    <property type="entry name" value="MAJOR FACILITATOR SUPERFAMILY (MFS) PROFILE DOMAIN-CONTAINING PROTEIN"/>
    <property type="match status" value="1"/>
</dbReference>
<feature type="transmembrane region" description="Helical" evidence="6">
    <location>
        <begin position="386"/>
        <end position="409"/>
    </location>
</feature>
<dbReference type="Pfam" id="PF07690">
    <property type="entry name" value="MFS_1"/>
    <property type="match status" value="1"/>
</dbReference>
<reference evidence="9" key="1">
    <citation type="journal article" date="2023" name="Mol. Phylogenet. Evol.">
        <title>Genome-scale phylogeny and comparative genomics of the fungal order Sordariales.</title>
        <authorList>
            <person name="Hensen N."/>
            <person name="Bonometti L."/>
            <person name="Westerberg I."/>
            <person name="Brannstrom I.O."/>
            <person name="Guillou S."/>
            <person name="Cros-Aarteil S."/>
            <person name="Calhoun S."/>
            <person name="Haridas S."/>
            <person name="Kuo A."/>
            <person name="Mondo S."/>
            <person name="Pangilinan J."/>
            <person name="Riley R."/>
            <person name="LaButti K."/>
            <person name="Andreopoulos B."/>
            <person name="Lipzen A."/>
            <person name="Chen C."/>
            <person name="Yan M."/>
            <person name="Daum C."/>
            <person name="Ng V."/>
            <person name="Clum A."/>
            <person name="Steindorff A."/>
            <person name="Ohm R.A."/>
            <person name="Martin F."/>
            <person name="Silar P."/>
            <person name="Natvig D.O."/>
            <person name="Lalanne C."/>
            <person name="Gautier V."/>
            <person name="Ament-Velasquez S.L."/>
            <person name="Kruys A."/>
            <person name="Hutchinson M.I."/>
            <person name="Powell A.J."/>
            <person name="Barry K."/>
            <person name="Miller A.N."/>
            <person name="Grigoriev I.V."/>
            <person name="Debuchy R."/>
            <person name="Gladieux P."/>
            <person name="Hiltunen Thoren M."/>
            <person name="Johannesson H."/>
        </authorList>
    </citation>
    <scope>NUCLEOTIDE SEQUENCE [LARGE SCALE GENOMIC DNA]</scope>
    <source>
        <strain evidence="9">CBS 284.82</strain>
    </source>
</reference>
<dbReference type="GO" id="GO:0005886">
    <property type="term" value="C:plasma membrane"/>
    <property type="evidence" value="ECO:0007669"/>
    <property type="project" value="TreeGrafter"/>
</dbReference>
<dbReference type="InterPro" id="IPR020846">
    <property type="entry name" value="MFS_dom"/>
</dbReference>
<accession>A0AAN6P8Z5</accession>
<feature type="transmembrane region" description="Helical" evidence="6">
    <location>
        <begin position="430"/>
        <end position="449"/>
    </location>
</feature>
<feature type="transmembrane region" description="Helical" evidence="6">
    <location>
        <begin position="526"/>
        <end position="545"/>
    </location>
</feature>
<keyword evidence="9" id="KW-1185">Reference proteome</keyword>
<feature type="transmembrane region" description="Helical" evidence="6">
    <location>
        <begin position="257"/>
        <end position="277"/>
    </location>
</feature>
<feature type="region of interest" description="Disordered" evidence="5">
    <location>
        <begin position="1"/>
        <end position="25"/>
    </location>
</feature>
<dbReference type="GO" id="GO:0022857">
    <property type="term" value="F:transmembrane transporter activity"/>
    <property type="evidence" value="ECO:0007669"/>
    <property type="project" value="InterPro"/>
</dbReference>
<feature type="transmembrane region" description="Helical" evidence="6">
    <location>
        <begin position="139"/>
        <end position="157"/>
    </location>
</feature>
<feature type="transmembrane region" description="Helical" evidence="6">
    <location>
        <begin position="227"/>
        <end position="251"/>
    </location>
</feature>
<comment type="caution">
    <text evidence="8">The sequence shown here is derived from an EMBL/GenBank/DDBJ whole genome shotgun (WGS) entry which is preliminary data.</text>
</comment>
<evidence type="ECO:0000256" key="1">
    <source>
        <dbReference type="ARBA" id="ARBA00004141"/>
    </source>
</evidence>
<feature type="domain" description="Major facilitator superfamily (MFS) profile" evidence="7">
    <location>
        <begin position="80"/>
        <end position="549"/>
    </location>
</feature>
<dbReference type="Proteomes" id="UP001303115">
    <property type="component" value="Unassembled WGS sequence"/>
</dbReference>
<sequence>MGAKAIPETEALEHSSDLKPKASTVDGTTQLHEAGPLRLIPAPSSHPNDPLNFSVAKKSLAIFSVYFFGAIALAMQQIIAGMLPIFLLEYAGLDPKILNDPAGLGGVFASAAGGAGFPTGGNPLEALASLPGAEPLSRVNLLVSLPVVLAGVANYLLVPASVAFGRRIVLIFCGLLATFSTIWSGLSTSLSSHIASRCFQALGAGAVESLIPLIVQDMTFIHQRSRALSLVWASQGLVTISLGIGSSYIVARISWRWLYFTGGIITAVSALCIILFLPETRWTRDATGLKGQEHYTKNETEEIRDLRDSPDHMQSSVWVNYGVFDNGGIQLKNGLICFVDIIKTLILPVVAYLILVNAAFIGITIGSNATMATVLVAPPYRWSFDVVGYVVAAPFIASIFVMLIGGFGSDYLTNKLARHNGGKREAEMNLWNLVFPLFRGVFGTILFGIGGEYVYEVHWTAILSATAIMIFAFLTTNIVASVATVESYPRLAGPVLVNIASFRNIIGFGFIYGMPGCVATRGYMGTFGTLAGVVAFLALFLPLFFKYGKTLREARMFRRVAESVSTSM</sequence>
<dbReference type="InterPro" id="IPR036259">
    <property type="entry name" value="MFS_trans_sf"/>
</dbReference>
<feature type="transmembrane region" description="Helical" evidence="6">
    <location>
        <begin position="169"/>
        <end position="188"/>
    </location>
</feature>